<reference evidence="1 2" key="1">
    <citation type="journal article" date="2016" name="Sci. Rep.">
        <title>Metabolic traits of an uncultured archaeal lineage -MSBL1- from brine pools of the Red Sea.</title>
        <authorList>
            <person name="Mwirichia R."/>
            <person name="Alam I."/>
            <person name="Rashid M."/>
            <person name="Vinu M."/>
            <person name="Ba-Alawi W."/>
            <person name="Anthony Kamau A."/>
            <person name="Kamanda Ngugi D."/>
            <person name="Goker M."/>
            <person name="Klenk H.P."/>
            <person name="Bajic V."/>
            <person name="Stingl U."/>
        </authorList>
    </citation>
    <scope>NUCLEOTIDE SEQUENCE [LARGE SCALE GENOMIC DNA]</scope>
    <source>
        <strain evidence="1">SCGC-AAA382A20</strain>
    </source>
</reference>
<proteinExistence type="predicted"/>
<evidence type="ECO:0000313" key="2">
    <source>
        <dbReference type="Proteomes" id="UP000070263"/>
    </source>
</evidence>
<dbReference type="SMART" id="SM00710">
    <property type="entry name" value="PbH1"/>
    <property type="match status" value="9"/>
</dbReference>
<organism evidence="1 2">
    <name type="scientific">candidate division MSBL1 archaeon SCGC-AAA382A20</name>
    <dbReference type="NCBI Taxonomy" id="1698280"/>
    <lineage>
        <taxon>Archaea</taxon>
        <taxon>Methanobacteriati</taxon>
        <taxon>Methanobacteriota</taxon>
        <taxon>candidate division MSBL1</taxon>
    </lineage>
</organism>
<sequence>MYKKAKTLLIVTIVTFFMLTTLIGSAAANSDDAGASIPPYSPPSQYDVAVGGGGTIQGILINITQHNPTIKVLPGYDSSNEIKQTMTHPDGTQKEYLIRANPNLPSQDWSGELTIVSETGDEVIDAQGADYGIVIGGDNTVANIKGFSMKNYQNVGVLAGSWHNVKNDNYVNPEEVNVVHNAFGEGPSTKFTYGIELAYTTSGTVKYNELEMQGLTGKKEVGAMLIAETDNVVVSNNIINNGDQSDELGIAMATFGGMFSGVDVPLENITVKQNTITGGKQGIGIESVGEMSDLEIKYNEITNSENAIDIVEYSSYGGTITGTEVHYNDIANNSQYGLTTENCSVDATYNWWGSENGPSHKSNTFNVDGQGEKVSDNVEFTPWLDAPVNTGKPFAPVVNEDTGENFASIQAAIDASNKGDNILVEPGTFEETVNIDVEDLKLESMKGPEETIVDASSIGGHALVVNKDDVKIRGFKIVGDYELNKGDTADFSAGIKAEDGTALSGLEFINNSIANFKGAIYFGTGTTTGTLIEANTIENVFFGIGQSKEDGTRIINNDISAQFQGISGWNTDDLIVKHNTITVDNSTVGVDNFGGWEQERGIDVSGDDVTIRYNKISSTDTAVLIEGSAGFNVNVNFNDLSGIQYGIDASSYEHYLNATRNWWGSRTGPRRRLPNGKWIGQGAKVIGEVHYVPWLTRPYEKVLKEGVGYYGFELPTFNKLERGWNTLSTPIQLENEEFFGGVVPKSIVEDEGVEVAYRYDSSKDEWSQITDGDKLDPLDGVYVKTKYDMNVHLIVSPEPSSPPVKNLSEGWNLIGPAAMEQMAVTNALSSITSIGMETSDSEYRIITSPPINEIPWSYTVGQQKRELEIEIGHEFHPPIPFLVEEDMNGEMIDDSMLWSFRGEGYPLLPTEGYWVYMDSSEELAGFSSTPLPLELEWLHEPR</sequence>
<dbReference type="InterPro" id="IPR006626">
    <property type="entry name" value="PbH1"/>
</dbReference>
<comment type="caution">
    <text evidence="1">The sequence shown here is derived from an EMBL/GenBank/DDBJ whole genome shotgun (WGS) entry which is preliminary data.</text>
</comment>
<dbReference type="Proteomes" id="UP000070263">
    <property type="component" value="Unassembled WGS sequence"/>
</dbReference>
<protein>
    <recommendedName>
        <fullName evidence="3">Right handed beta helix domain-containing protein</fullName>
    </recommendedName>
</protein>
<dbReference type="SUPFAM" id="SSF51126">
    <property type="entry name" value="Pectin lyase-like"/>
    <property type="match status" value="2"/>
</dbReference>
<dbReference type="EMBL" id="LHYE01000003">
    <property type="protein sequence ID" value="KXB07658.1"/>
    <property type="molecule type" value="Genomic_DNA"/>
</dbReference>
<keyword evidence="2" id="KW-1185">Reference proteome</keyword>
<dbReference type="PATRIC" id="fig|1698280.3.peg.509"/>
<evidence type="ECO:0000313" key="1">
    <source>
        <dbReference type="EMBL" id="KXB07658.1"/>
    </source>
</evidence>
<dbReference type="Gene3D" id="2.160.20.10">
    <property type="entry name" value="Single-stranded right-handed beta-helix, Pectin lyase-like"/>
    <property type="match status" value="2"/>
</dbReference>
<accession>A0A133VMH6</accession>
<gene>
    <name evidence="1" type="ORF">AKJ51_00485</name>
</gene>
<dbReference type="InterPro" id="IPR012334">
    <property type="entry name" value="Pectin_lyas_fold"/>
</dbReference>
<dbReference type="AlphaFoldDB" id="A0A133VMH6"/>
<name>A0A133VMH6_9EURY</name>
<dbReference type="InterPro" id="IPR011050">
    <property type="entry name" value="Pectin_lyase_fold/virulence"/>
</dbReference>
<evidence type="ECO:0008006" key="3">
    <source>
        <dbReference type="Google" id="ProtNLM"/>
    </source>
</evidence>